<accession>A0ABM1SH86</accession>
<dbReference type="Pfam" id="PF19236">
    <property type="entry name" value="ADAMTS_CR_3"/>
    <property type="match status" value="1"/>
</dbReference>
<dbReference type="PANTHER" id="PTHR13723">
    <property type="entry name" value="ADAMTS A DISINTEGRIN AND METALLOPROTEASE WITH THROMBOSPONDIN MOTIFS PROTEASE"/>
    <property type="match status" value="1"/>
</dbReference>
<dbReference type="InterPro" id="IPR000884">
    <property type="entry name" value="TSP1_rpt"/>
</dbReference>
<dbReference type="Pfam" id="PF01421">
    <property type="entry name" value="Reprolysin"/>
    <property type="match status" value="1"/>
</dbReference>
<dbReference type="SUPFAM" id="SSF82895">
    <property type="entry name" value="TSP-1 type 1 repeat"/>
    <property type="match status" value="15"/>
</dbReference>
<gene>
    <name evidence="16" type="primary">LOC106460539</name>
</gene>
<keyword evidence="5 12" id="KW-0479">Metal-binding</keyword>
<dbReference type="InterPro" id="IPR013273">
    <property type="entry name" value="ADAMTS/ADAMTS-like"/>
</dbReference>
<evidence type="ECO:0000259" key="14">
    <source>
        <dbReference type="PROSITE" id="PS51046"/>
    </source>
</evidence>
<keyword evidence="9" id="KW-0865">Zymogen</keyword>
<dbReference type="InterPro" id="IPR041645">
    <property type="entry name" value="ADAMTS_CR_2"/>
</dbReference>
<evidence type="ECO:0000256" key="6">
    <source>
        <dbReference type="ARBA" id="ARBA00022801"/>
    </source>
</evidence>
<dbReference type="InterPro" id="IPR012314">
    <property type="entry name" value="Pept_M12B_GON-ADAMTSs"/>
</dbReference>
<dbReference type="InterPro" id="IPR001590">
    <property type="entry name" value="Peptidase_M12B"/>
</dbReference>
<dbReference type="PROSITE" id="PS51046">
    <property type="entry name" value="GON"/>
    <property type="match status" value="1"/>
</dbReference>
<feature type="domain" description="Peptidase M12B" evidence="13">
    <location>
        <begin position="101"/>
        <end position="311"/>
    </location>
</feature>
<comment type="caution">
    <text evidence="12">Lacks conserved residue(s) required for the propagation of feature annotation.</text>
</comment>
<name>A0ABM1SH86_LIMPO</name>
<dbReference type="Pfam" id="PF05986">
    <property type="entry name" value="ADAMTS_spacer1"/>
    <property type="match status" value="1"/>
</dbReference>
<keyword evidence="4" id="KW-0165">Cleavage on pair of basic residues</keyword>
<dbReference type="Gene3D" id="2.20.100.10">
    <property type="entry name" value="Thrombospondin type-1 (TSP1) repeat"/>
    <property type="match status" value="15"/>
</dbReference>
<comment type="subcellular location">
    <subcellularLocation>
        <location evidence="1">Secreted</location>
    </subcellularLocation>
</comment>
<dbReference type="Pfam" id="PF08685">
    <property type="entry name" value="GON"/>
    <property type="match status" value="1"/>
</dbReference>
<dbReference type="InterPro" id="IPR010294">
    <property type="entry name" value="ADAMTS_spacer1"/>
</dbReference>
<keyword evidence="11" id="KW-0325">Glycoprotein</keyword>
<sequence>MFGLIHTSHGDYTIEPVPSRSESTNFDDTPQKAHHMIQLSLTHSSGKSRKGFMERCHLKDSARSKIKNKRETRNLNIGDEFHRNFNNSSKMRSKRSVSFERNVEVLVVVDRQMADQYREELRHYVLTLMSTVATIYKEPSLGNFINIAVVKLVTLTEEEDREIIHSSASKTLRSFCRWQRINNHDDDSHPHHHDTAVLITRKDLCRVSKACDTLGLANPGMVCSRYSSCAIVEDNGLSAAFTIAHELGHVLGIPHDDDFKCRRHKDQGQTLKVMARMLDEKSYPWDWSPCSRRYITNFLDSGNGECLIDKPTENLLIHNSSIAKTYPGQAYDMDYQCELVFGSDSKICPYMPVCGKLWCTLQGSNNYGCRTQHMPWADGTFCGLNKWCQRGECVKVDNRKQEPVDGQWGKWQRYGQCTRDCGGGIQKSVRECDNPRPVHGGKYCLGQRTRYLSCNTHSCPLGTPDPRAEECSTFNGKTMNFHGLPSSVNWLPFYSEDRSEACKLYCRVRGTTAHFLLKDRVIDGTPCDQDTFDICVNGVCESAGCDRILGSNKTLDRCGICGGDNSTCKTIRGHFNEVKYGYHLVVMIPAGASNIEILQYGYQNSPQDDNYLALVSNNYEYLLNGNFTVSPFKKIIKYAGTALEYSGSVAIIERINTSKPLIRELHVQVLTVGNLRPPNIQFEYTVSLRDENKYRWELEEKWSECSLLCEGETFQQPVCKRIFDRQVVNENHCDVSNKPSYAKMCNEHCSLRWNISVTSECSSQCSRGTRQRDVKCLQEFSKHKTLQVNDDFCAHLGDKPSLTESCEGNCPESRWVFGKWSACSKSCGGGEQIRSATCVDLDGKKLSEFRCGSAENLKRQSCNTGPCPQWMTGEWTECSMSCGAGERHRLYWCEHGGKAISGIYCNSKTIPKHKDICNQPACTKWDHGNWGPCSVTCGDGVSMRAVRCRKLDGDIVQNYLCDTKTRPLNSTACNLPPCIQATIASATTETLTNHLFNSRQQNRTPFFKQSSFTPSSSTSIPRRSVWRSSSWSECSASCGEGMRIRHITCHDGHSNVLLPGSSCDVSSRPITLEICNAKPCGSWRTLEWRQCSATCGQGVMTRNVGCFSLDGTQREDQDCDHEARPVSEKICNLSACNKILGVLRETGDITHNKVEGFFWRTGPWGACSRTCGSGTQRRQVACYDELGRMSDQCELARKPIEVSQCGVDQCPVWSAGEWQQCNKSCGEGFQTRAVTCRDKRGQVIPEYMCDVYARPSESRKCNAKQCPFSYPGYRWYLSSWSPCSVTCGQGVVRREIRCIDGLERSVSHENCNGSIPESIKQCIKPVCAEWKWSEWTKCSTRCGDGVRIRHSICKEGNVIVDSTRCEGEKPKKQSQSCSHRPCSYDWSVSQWSQCSVSCGKGSQRREIMCLNESKEVVSRDNCEAPPPADVRECNQPECAQWSWTDWSQCSSTCGQGNQIRHHRCLQSNITVNDSECGENSSEPETRSCSKKPCFFKWEKGNWSKCSVTCGKGQKQREISCLDGSGDVVADKLCESKRKPKTTRACRRGPACPYSWIPDEWTQCSSSCGPGVQMRRAHCFRVNAYGWIDPNPLQEPLDNNDTWCDRKKRPQGVRICNLGDCENGAVWKPWPWKYCSKSCGVGKQRRRVACYNLEGKRIGRRNCDLSLRPKTKRKCTMRPCKAVSCKDVQERTGIREDGEKDLYVRGKTLKIYCANMNTSDPLEYVSLPSGDSNNYSEMYDKRLISPGTCPYDGIRHSSCPCVTERRLGSGLTMFSKLAINITTLQVLTDDFTFSKTSQGHRVRYGEAGDCYSLNSCPQGRFAINLEGTGFIVSDATQWKKYGTRPSARLYMLQSREVVQGKCGGYCGKCTPDVSSGLLLDVAPP</sequence>
<evidence type="ECO:0000313" key="15">
    <source>
        <dbReference type="Proteomes" id="UP000694941"/>
    </source>
</evidence>
<dbReference type="Pfam" id="PF19030">
    <property type="entry name" value="TSP1_ADAMTS"/>
    <property type="match status" value="15"/>
</dbReference>
<dbReference type="InterPro" id="IPR036383">
    <property type="entry name" value="TSP1_rpt_sf"/>
</dbReference>
<feature type="binding site" evidence="12">
    <location>
        <position position="245"/>
    </location>
    <ligand>
        <name>Zn(2+)</name>
        <dbReference type="ChEBI" id="CHEBI:29105"/>
        <note>catalytic</note>
    </ligand>
</feature>
<dbReference type="Gene3D" id="3.40.390.10">
    <property type="entry name" value="Collagenase (Catalytic Domain)"/>
    <property type="match status" value="1"/>
</dbReference>
<protein>
    <submittedName>
        <fullName evidence="16">A disintegrin and metalloproteinase with thrombospondin motifs gon-1-like isoform X1</fullName>
    </submittedName>
</protein>
<keyword evidence="6" id="KW-0378">Hydrolase</keyword>
<evidence type="ECO:0000256" key="10">
    <source>
        <dbReference type="ARBA" id="ARBA00023157"/>
    </source>
</evidence>
<keyword evidence="2" id="KW-0964">Secreted</keyword>
<proteinExistence type="predicted"/>
<dbReference type="PRINTS" id="PR01857">
    <property type="entry name" value="ADAMTSFAMILY"/>
</dbReference>
<evidence type="ECO:0000256" key="4">
    <source>
        <dbReference type="ARBA" id="ARBA00022685"/>
    </source>
</evidence>
<evidence type="ECO:0000256" key="2">
    <source>
        <dbReference type="ARBA" id="ARBA00022525"/>
    </source>
</evidence>
<dbReference type="Proteomes" id="UP000694941">
    <property type="component" value="Unplaced"/>
</dbReference>
<evidence type="ECO:0000256" key="5">
    <source>
        <dbReference type="ARBA" id="ARBA00022723"/>
    </source>
</evidence>
<evidence type="ECO:0000256" key="9">
    <source>
        <dbReference type="ARBA" id="ARBA00023145"/>
    </source>
</evidence>
<keyword evidence="7 12" id="KW-0862">Zinc</keyword>
<evidence type="ECO:0000256" key="8">
    <source>
        <dbReference type="ARBA" id="ARBA00023049"/>
    </source>
</evidence>
<dbReference type="SMART" id="SM00608">
    <property type="entry name" value="ACR"/>
    <property type="match status" value="1"/>
</dbReference>
<dbReference type="InterPro" id="IPR045371">
    <property type="entry name" value="ADAMTS_CR_3"/>
</dbReference>
<keyword evidence="8" id="KW-0482">Metalloprotease</keyword>
<evidence type="ECO:0000256" key="7">
    <source>
        <dbReference type="ARBA" id="ARBA00022833"/>
    </source>
</evidence>
<dbReference type="InterPro" id="IPR024079">
    <property type="entry name" value="MetalloPept_cat_dom_sf"/>
</dbReference>
<dbReference type="CDD" id="cd04273">
    <property type="entry name" value="ZnMc_ADAMTS_like"/>
    <property type="match status" value="1"/>
</dbReference>
<keyword evidence="3" id="KW-0645">Protease</keyword>
<dbReference type="Pfam" id="PF00090">
    <property type="entry name" value="TSP_1"/>
    <property type="match status" value="1"/>
</dbReference>
<feature type="binding site" evidence="12">
    <location>
        <position position="249"/>
    </location>
    <ligand>
        <name>Zn(2+)</name>
        <dbReference type="ChEBI" id="CHEBI:29105"/>
        <note>catalytic</note>
    </ligand>
</feature>
<dbReference type="SMART" id="SM00209">
    <property type="entry name" value="TSP1"/>
    <property type="match status" value="16"/>
</dbReference>
<evidence type="ECO:0000313" key="16">
    <source>
        <dbReference type="RefSeq" id="XP_022242991.1"/>
    </source>
</evidence>
<dbReference type="GeneID" id="106460539"/>
<evidence type="ECO:0000256" key="3">
    <source>
        <dbReference type="ARBA" id="ARBA00022670"/>
    </source>
</evidence>
<evidence type="ECO:0000256" key="1">
    <source>
        <dbReference type="ARBA" id="ARBA00004613"/>
    </source>
</evidence>
<dbReference type="InterPro" id="IPR050439">
    <property type="entry name" value="ADAMTS_ADAMTS-like"/>
</dbReference>
<dbReference type="Gene3D" id="2.60.120.830">
    <property type="match status" value="1"/>
</dbReference>
<feature type="binding site" evidence="12">
    <location>
        <position position="255"/>
    </location>
    <ligand>
        <name>Zn(2+)</name>
        <dbReference type="ChEBI" id="CHEBI:29105"/>
        <note>catalytic</note>
    </ligand>
</feature>
<evidence type="ECO:0000256" key="11">
    <source>
        <dbReference type="ARBA" id="ARBA00023180"/>
    </source>
</evidence>
<evidence type="ECO:0000256" key="12">
    <source>
        <dbReference type="PROSITE-ProRule" id="PRU00276"/>
    </source>
</evidence>
<dbReference type="PROSITE" id="PS50215">
    <property type="entry name" value="ADAM_MEPRO"/>
    <property type="match status" value="1"/>
</dbReference>
<dbReference type="PROSITE" id="PS50092">
    <property type="entry name" value="TSP1"/>
    <property type="match status" value="16"/>
</dbReference>
<dbReference type="SUPFAM" id="SSF55486">
    <property type="entry name" value="Metalloproteases ('zincins'), catalytic domain"/>
    <property type="match status" value="1"/>
</dbReference>
<evidence type="ECO:0000259" key="13">
    <source>
        <dbReference type="PROSITE" id="PS50215"/>
    </source>
</evidence>
<organism evidence="15 16">
    <name type="scientific">Limulus polyphemus</name>
    <name type="common">Atlantic horseshoe crab</name>
    <dbReference type="NCBI Taxonomy" id="6850"/>
    <lineage>
        <taxon>Eukaryota</taxon>
        <taxon>Metazoa</taxon>
        <taxon>Ecdysozoa</taxon>
        <taxon>Arthropoda</taxon>
        <taxon>Chelicerata</taxon>
        <taxon>Merostomata</taxon>
        <taxon>Xiphosura</taxon>
        <taxon>Limulidae</taxon>
        <taxon>Limulus</taxon>
    </lineage>
</organism>
<feature type="active site" evidence="12">
    <location>
        <position position="246"/>
    </location>
</feature>
<keyword evidence="10" id="KW-1015">Disulfide bond</keyword>
<dbReference type="Pfam" id="PF17771">
    <property type="entry name" value="ADAMTS_CR_2"/>
    <property type="match status" value="1"/>
</dbReference>
<dbReference type="PANTHER" id="PTHR13723:SF278">
    <property type="entry name" value="ADAM METALLOPEPTIDASE WITH THROMBOSPONDIN TYPE 1 MOTIF A, ISOFORM B"/>
    <property type="match status" value="1"/>
</dbReference>
<feature type="domain" description="GON" evidence="14">
    <location>
        <begin position="1680"/>
        <end position="1881"/>
    </location>
</feature>
<dbReference type="InterPro" id="IPR006586">
    <property type="entry name" value="ADAM_Cys-rich"/>
</dbReference>
<reference evidence="16" key="1">
    <citation type="submission" date="2025-08" db="UniProtKB">
        <authorList>
            <consortium name="RefSeq"/>
        </authorList>
    </citation>
    <scope>IDENTIFICATION</scope>
    <source>
        <tissue evidence="16">Muscle</tissue>
    </source>
</reference>
<dbReference type="RefSeq" id="XP_022242991.1">
    <property type="nucleotide sequence ID" value="XM_022387283.1"/>
</dbReference>
<keyword evidence="15" id="KW-1185">Reference proteome</keyword>
<dbReference type="Gene3D" id="3.40.1620.60">
    <property type="match status" value="1"/>
</dbReference>